<organism evidence="1 2">
    <name type="scientific">Neolewinella maritima</name>
    <dbReference type="NCBI Taxonomy" id="1383882"/>
    <lineage>
        <taxon>Bacteria</taxon>
        <taxon>Pseudomonadati</taxon>
        <taxon>Bacteroidota</taxon>
        <taxon>Saprospiria</taxon>
        <taxon>Saprospirales</taxon>
        <taxon>Lewinellaceae</taxon>
        <taxon>Neolewinella</taxon>
    </lineage>
</organism>
<reference evidence="1" key="1">
    <citation type="submission" date="2021-12" db="EMBL/GenBank/DDBJ databases">
        <authorList>
            <person name="Rodrigo-Torres L."/>
            <person name="Arahal R. D."/>
            <person name="Lucena T."/>
        </authorList>
    </citation>
    <scope>NUCLEOTIDE SEQUENCE</scope>
    <source>
        <strain evidence="1">CECT 8419</strain>
    </source>
</reference>
<comment type="caution">
    <text evidence="1">The sequence shown here is derived from an EMBL/GenBank/DDBJ whole genome shotgun (WGS) entry which is preliminary data.</text>
</comment>
<keyword evidence="2" id="KW-1185">Reference proteome</keyword>
<accession>A0ABN8F7N1</accession>
<evidence type="ECO:0000313" key="2">
    <source>
        <dbReference type="Proteomes" id="UP000837803"/>
    </source>
</evidence>
<dbReference type="Proteomes" id="UP000837803">
    <property type="component" value="Unassembled WGS sequence"/>
</dbReference>
<sequence>MRNPYTIRDTYAILANRISRYHYEAAAGDLDQACTTLTGIPEAFERCWRSLNTQYECSMPLFWLYTLHRGSAADFNYTDMQYRVQIEVAETGCRQYFELHCTGCKRQARWCSCQLSPESRSTTTDLG</sequence>
<dbReference type="EMBL" id="CAKLPZ010000006">
    <property type="protein sequence ID" value="CAH1002603.1"/>
    <property type="molecule type" value="Genomic_DNA"/>
</dbReference>
<gene>
    <name evidence="1" type="ORF">LEM8419_03475</name>
</gene>
<dbReference type="RefSeq" id="WP_238752431.1">
    <property type="nucleotide sequence ID" value="NZ_CAKLPZ010000006.1"/>
</dbReference>
<name>A0ABN8F7N1_9BACT</name>
<proteinExistence type="predicted"/>
<protein>
    <submittedName>
        <fullName evidence="1">Uncharacterized protein</fullName>
    </submittedName>
</protein>
<evidence type="ECO:0000313" key="1">
    <source>
        <dbReference type="EMBL" id="CAH1002603.1"/>
    </source>
</evidence>